<dbReference type="Proteomes" id="UP001327560">
    <property type="component" value="Chromosome 7"/>
</dbReference>
<evidence type="ECO:0000256" key="12">
    <source>
        <dbReference type="ARBA" id="ARBA00023170"/>
    </source>
</evidence>
<dbReference type="InterPro" id="IPR001245">
    <property type="entry name" value="Ser-Thr/Tyr_kinase_cat_dom"/>
</dbReference>
<dbReference type="FunFam" id="3.30.430.20:FF:000003">
    <property type="entry name" value="Cysteine-rich RLK (RECEPTOR-like protein kinase) 10"/>
    <property type="match status" value="1"/>
</dbReference>
<feature type="region of interest" description="Disordered" evidence="15">
    <location>
        <begin position="670"/>
        <end position="710"/>
    </location>
</feature>
<dbReference type="PROSITE" id="PS00107">
    <property type="entry name" value="PROTEIN_KINASE_ATP"/>
    <property type="match status" value="1"/>
</dbReference>
<dbReference type="SUPFAM" id="SSF56112">
    <property type="entry name" value="Protein kinase-like (PK-like)"/>
    <property type="match status" value="1"/>
</dbReference>
<reference evidence="19 20" key="1">
    <citation type="submission" date="2023-10" db="EMBL/GenBank/DDBJ databases">
        <title>Chromosome-scale genome assembly provides insights into flower coloration mechanisms of Canna indica.</title>
        <authorList>
            <person name="Li C."/>
        </authorList>
    </citation>
    <scope>NUCLEOTIDE SEQUENCE [LARGE SCALE GENOMIC DNA]</scope>
    <source>
        <tissue evidence="19">Flower</tissue>
    </source>
</reference>
<evidence type="ECO:0000256" key="1">
    <source>
        <dbReference type="ARBA" id="ARBA00004167"/>
    </source>
</evidence>
<feature type="domain" description="Gnk2-homologous" evidence="18">
    <location>
        <begin position="165"/>
        <end position="270"/>
    </location>
</feature>
<dbReference type="PANTHER" id="PTHR27002">
    <property type="entry name" value="RECEPTOR-LIKE SERINE/THREONINE-PROTEIN KINASE SD1-8"/>
    <property type="match status" value="1"/>
</dbReference>
<evidence type="ECO:0000256" key="9">
    <source>
        <dbReference type="ARBA" id="ARBA00022840"/>
    </source>
</evidence>
<dbReference type="SMART" id="SM00220">
    <property type="entry name" value="S_TKc"/>
    <property type="match status" value="1"/>
</dbReference>
<dbReference type="AlphaFoldDB" id="A0AAQ3KX16"/>
<keyword evidence="5" id="KW-0732">Signal</keyword>
<dbReference type="FunFam" id="1.10.510.10:FF:000129">
    <property type="entry name" value="cysteine-rich receptor-like protein kinase 10"/>
    <property type="match status" value="1"/>
</dbReference>
<keyword evidence="7 14" id="KW-0547">Nucleotide-binding</keyword>
<keyword evidence="10 16" id="KW-1133">Transmembrane helix</keyword>
<dbReference type="GO" id="GO:0004674">
    <property type="term" value="F:protein serine/threonine kinase activity"/>
    <property type="evidence" value="ECO:0007669"/>
    <property type="project" value="UniProtKB-KW"/>
</dbReference>
<name>A0AAQ3KX16_9LILI</name>
<dbReference type="EMBL" id="CP136896">
    <property type="protein sequence ID" value="WOL15112.1"/>
    <property type="molecule type" value="Genomic_DNA"/>
</dbReference>
<evidence type="ECO:0000256" key="3">
    <source>
        <dbReference type="ARBA" id="ARBA00022679"/>
    </source>
</evidence>
<dbReference type="Pfam" id="PF01657">
    <property type="entry name" value="Stress-antifung"/>
    <property type="match status" value="2"/>
</dbReference>
<keyword evidence="20" id="KW-1185">Reference proteome</keyword>
<evidence type="ECO:0000259" key="18">
    <source>
        <dbReference type="PROSITE" id="PS51473"/>
    </source>
</evidence>
<evidence type="ECO:0000256" key="8">
    <source>
        <dbReference type="ARBA" id="ARBA00022777"/>
    </source>
</evidence>
<gene>
    <name evidence="19" type="ORF">Cni_G23893</name>
</gene>
<evidence type="ECO:0008006" key="21">
    <source>
        <dbReference type="Google" id="ProtNLM"/>
    </source>
</evidence>
<dbReference type="InterPro" id="IPR002902">
    <property type="entry name" value="GNK2"/>
</dbReference>
<dbReference type="FunFam" id="3.30.200.20:FF:000727">
    <property type="entry name" value="Cysteine-rich RLK (RECEPTOR-like protein kinase) 23"/>
    <property type="match status" value="1"/>
</dbReference>
<dbReference type="InterPro" id="IPR011009">
    <property type="entry name" value="Kinase-like_dom_sf"/>
</dbReference>
<dbReference type="CDD" id="cd23509">
    <property type="entry name" value="Gnk2-like"/>
    <property type="match status" value="2"/>
</dbReference>
<dbReference type="Pfam" id="PF07714">
    <property type="entry name" value="PK_Tyr_Ser-Thr"/>
    <property type="match status" value="1"/>
</dbReference>
<sequence>MLERDDGDEERGLLQPCSDLERCLVDARWCGGGERRSTVKSLSRKRWSDEMGRGVAFRWKICNQNAGNFNENSTYQSNLNLLLSSLVSNGSRSSFFTDTVGQIPNQVYGLVLCRGDANATKCSSWLRQVSVDILQLCVYNKDAIVWDDECVIHYSNTQFLNTFDNQPEASLYAVADVDQAGRFNKLVNELLNKTADWAAYNSTKRFATGQVFNATPNFPIIYGLAQCTPDMPARDCRQCLEESSHGLVMSRPGARNLGVRCNIRFENYSFYLGSPDIKIVAPSENSTTPSNNATAPVDAPIFQPSLPPAVKRGKKNVTGIVLAIGIPAVFAILLIPFFCICCLRKRKSAPDCEIESEKISSVESILFDLSTLRTATANFCEENKLGEGGFGAVYKGLLPNGREVAVKRLLNSGQGLDELKNELVLVAKLQHRNLVKNFGVCLEEEKMIVYEYVPNRSLDTFLFDPVRGGELNWGTRYKIVNGIARGILYLHEESQLKIIHRDLKASNILLDADMNPKISDFGLAKLFDCDQSQCITNRIVGTYGYMAPEYAVYGKFSVKSDVFSFGVLVLEILTGRKNSGSCDLEYSEDLLGYTWQNWNRGTALEIVDPVLDGHYQGSNVLRCIQIGLLCVQENPADRPTMRMVDLMLNSETVSLQPPSRPAFCVENTGMRETTSSSNISSFQVGGTHETRNKSFPASPNEVSISELEPR</sequence>
<dbReference type="GO" id="GO:0005524">
    <property type="term" value="F:ATP binding"/>
    <property type="evidence" value="ECO:0007669"/>
    <property type="project" value="UniProtKB-UniRule"/>
</dbReference>
<evidence type="ECO:0000313" key="19">
    <source>
        <dbReference type="EMBL" id="WOL15112.1"/>
    </source>
</evidence>
<evidence type="ECO:0000256" key="16">
    <source>
        <dbReference type="SAM" id="Phobius"/>
    </source>
</evidence>
<dbReference type="Gene3D" id="3.30.200.20">
    <property type="entry name" value="Phosphorylase Kinase, domain 1"/>
    <property type="match status" value="1"/>
</dbReference>
<evidence type="ECO:0000256" key="13">
    <source>
        <dbReference type="ARBA" id="ARBA00023180"/>
    </source>
</evidence>
<feature type="binding site" evidence="14">
    <location>
        <position position="407"/>
    </location>
    <ligand>
        <name>ATP</name>
        <dbReference type="ChEBI" id="CHEBI:30616"/>
    </ligand>
</feature>
<evidence type="ECO:0000256" key="6">
    <source>
        <dbReference type="ARBA" id="ARBA00022737"/>
    </source>
</evidence>
<evidence type="ECO:0000256" key="7">
    <source>
        <dbReference type="ARBA" id="ARBA00022741"/>
    </source>
</evidence>
<dbReference type="PROSITE" id="PS51473">
    <property type="entry name" value="GNK2"/>
    <property type="match status" value="2"/>
</dbReference>
<dbReference type="InterPro" id="IPR008271">
    <property type="entry name" value="Ser/Thr_kinase_AS"/>
</dbReference>
<evidence type="ECO:0000256" key="14">
    <source>
        <dbReference type="PROSITE-ProRule" id="PRU10141"/>
    </source>
</evidence>
<dbReference type="GO" id="GO:0042742">
    <property type="term" value="P:defense response to bacterium"/>
    <property type="evidence" value="ECO:0007669"/>
    <property type="project" value="UniProtKB-ARBA"/>
</dbReference>
<dbReference type="InterPro" id="IPR000719">
    <property type="entry name" value="Prot_kinase_dom"/>
</dbReference>
<keyword evidence="12" id="KW-0675">Receptor</keyword>
<keyword evidence="9 14" id="KW-0067">ATP-binding</keyword>
<evidence type="ECO:0000256" key="10">
    <source>
        <dbReference type="ARBA" id="ARBA00022989"/>
    </source>
</evidence>
<keyword evidence="4 16" id="KW-0812">Transmembrane</keyword>
<dbReference type="PROSITE" id="PS50011">
    <property type="entry name" value="PROTEIN_KINASE_DOM"/>
    <property type="match status" value="1"/>
</dbReference>
<proteinExistence type="predicted"/>
<dbReference type="Gene3D" id="1.10.510.10">
    <property type="entry name" value="Transferase(Phosphotransferase) domain 1"/>
    <property type="match status" value="1"/>
</dbReference>
<keyword evidence="13" id="KW-0325">Glycoprotein</keyword>
<dbReference type="PANTHER" id="PTHR27002:SF1040">
    <property type="entry name" value="OS07G0538400 PROTEIN"/>
    <property type="match status" value="1"/>
</dbReference>
<dbReference type="Gene3D" id="3.30.430.20">
    <property type="entry name" value="Gnk2 domain, C-X8-C-X2-C motif"/>
    <property type="match status" value="2"/>
</dbReference>
<feature type="domain" description="Gnk2-homologous" evidence="18">
    <location>
        <begin position="57"/>
        <end position="159"/>
    </location>
</feature>
<feature type="compositionally biased region" description="Polar residues" evidence="15">
    <location>
        <begin position="670"/>
        <end position="684"/>
    </location>
</feature>
<evidence type="ECO:0000256" key="5">
    <source>
        <dbReference type="ARBA" id="ARBA00022729"/>
    </source>
</evidence>
<comment type="subcellular location">
    <subcellularLocation>
        <location evidence="1">Membrane</location>
        <topology evidence="1">Single-pass membrane protein</topology>
    </subcellularLocation>
</comment>
<dbReference type="GO" id="GO:0009751">
    <property type="term" value="P:response to salicylic acid"/>
    <property type="evidence" value="ECO:0007669"/>
    <property type="project" value="UniProtKB-ARBA"/>
</dbReference>
<evidence type="ECO:0000256" key="15">
    <source>
        <dbReference type="SAM" id="MobiDB-lite"/>
    </source>
</evidence>
<keyword evidence="8" id="KW-0418">Kinase</keyword>
<dbReference type="PROSITE" id="PS00108">
    <property type="entry name" value="PROTEIN_KINASE_ST"/>
    <property type="match status" value="1"/>
</dbReference>
<keyword evidence="6" id="KW-0677">Repeat</keyword>
<evidence type="ECO:0000256" key="4">
    <source>
        <dbReference type="ARBA" id="ARBA00022692"/>
    </source>
</evidence>
<dbReference type="GO" id="GO:0005886">
    <property type="term" value="C:plasma membrane"/>
    <property type="evidence" value="ECO:0007669"/>
    <property type="project" value="TreeGrafter"/>
</dbReference>
<evidence type="ECO:0000256" key="11">
    <source>
        <dbReference type="ARBA" id="ARBA00023136"/>
    </source>
</evidence>
<feature type="compositionally biased region" description="Polar residues" evidence="15">
    <location>
        <begin position="693"/>
        <end position="703"/>
    </location>
</feature>
<dbReference type="InterPro" id="IPR017441">
    <property type="entry name" value="Protein_kinase_ATP_BS"/>
</dbReference>
<organism evidence="19 20">
    <name type="scientific">Canna indica</name>
    <name type="common">Indian-shot</name>
    <dbReference type="NCBI Taxonomy" id="4628"/>
    <lineage>
        <taxon>Eukaryota</taxon>
        <taxon>Viridiplantae</taxon>
        <taxon>Streptophyta</taxon>
        <taxon>Embryophyta</taxon>
        <taxon>Tracheophyta</taxon>
        <taxon>Spermatophyta</taxon>
        <taxon>Magnoliopsida</taxon>
        <taxon>Liliopsida</taxon>
        <taxon>Zingiberales</taxon>
        <taxon>Cannaceae</taxon>
        <taxon>Canna</taxon>
    </lineage>
</organism>
<evidence type="ECO:0000256" key="2">
    <source>
        <dbReference type="ARBA" id="ARBA00022527"/>
    </source>
</evidence>
<keyword evidence="3" id="KW-0808">Transferase</keyword>
<dbReference type="CDD" id="cd14066">
    <property type="entry name" value="STKc_IRAK"/>
    <property type="match status" value="1"/>
</dbReference>
<evidence type="ECO:0000313" key="20">
    <source>
        <dbReference type="Proteomes" id="UP001327560"/>
    </source>
</evidence>
<feature type="domain" description="Protein kinase" evidence="17">
    <location>
        <begin position="379"/>
        <end position="653"/>
    </location>
</feature>
<keyword evidence="2" id="KW-0723">Serine/threonine-protein kinase</keyword>
<accession>A0AAQ3KX16</accession>
<evidence type="ECO:0000259" key="17">
    <source>
        <dbReference type="PROSITE" id="PS50011"/>
    </source>
</evidence>
<protein>
    <recommendedName>
        <fullName evidence="21">Cysteine-rich receptor-like protein kinase 10</fullName>
    </recommendedName>
</protein>
<keyword evidence="11 16" id="KW-0472">Membrane</keyword>
<feature type="transmembrane region" description="Helical" evidence="16">
    <location>
        <begin position="317"/>
        <end position="338"/>
    </location>
</feature>
<dbReference type="InterPro" id="IPR038408">
    <property type="entry name" value="GNK2_sf"/>
</dbReference>